<keyword evidence="2" id="KW-1185">Reference proteome</keyword>
<name>A0A0C3KF97_PISTI</name>
<dbReference type="OrthoDB" id="3183574at2759"/>
<dbReference type="HOGENOM" id="CLU_068912_2_0_1"/>
<dbReference type="AlphaFoldDB" id="A0A0C3KF97"/>
<reference evidence="1 2" key="1">
    <citation type="submission" date="2014-04" db="EMBL/GenBank/DDBJ databases">
        <authorList>
            <consortium name="DOE Joint Genome Institute"/>
            <person name="Kuo A."/>
            <person name="Kohler A."/>
            <person name="Costa M.D."/>
            <person name="Nagy L.G."/>
            <person name="Floudas D."/>
            <person name="Copeland A."/>
            <person name="Barry K.W."/>
            <person name="Cichocki N."/>
            <person name="Veneault-Fourrey C."/>
            <person name="LaButti K."/>
            <person name="Lindquist E.A."/>
            <person name="Lipzen A."/>
            <person name="Lundell T."/>
            <person name="Morin E."/>
            <person name="Murat C."/>
            <person name="Sun H."/>
            <person name="Tunlid A."/>
            <person name="Henrissat B."/>
            <person name="Grigoriev I.V."/>
            <person name="Hibbett D.S."/>
            <person name="Martin F."/>
            <person name="Nordberg H.P."/>
            <person name="Cantor M.N."/>
            <person name="Hua S.X."/>
        </authorList>
    </citation>
    <scope>NUCLEOTIDE SEQUENCE [LARGE SCALE GENOMIC DNA]</scope>
    <source>
        <strain evidence="1 2">Marx 270</strain>
    </source>
</reference>
<dbReference type="InParanoid" id="A0A0C3KF97"/>
<accession>A0A0C3KF97</accession>
<dbReference type="Proteomes" id="UP000054217">
    <property type="component" value="Unassembled WGS sequence"/>
</dbReference>
<protein>
    <recommendedName>
        <fullName evidence="3">F-box domain-containing protein</fullName>
    </recommendedName>
</protein>
<evidence type="ECO:0008006" key="3">
    <source>
        <dbReference type="Google" id="ProtNLM"/>
    </source>
</evidence>
<reference evidence="2" key="2">
    <citation type="submission" date="2015-01" db="EMBL/GenBank/DDBJ databases">
        <title>Evolutionary Origins and Diversification of the Mycorrhizal Mutualists.</title>
        <authorList>
            <consortium name="DOE Joint Genome Institute"/>
            <consortium name="Mycorrhizal Genomics Consortium"/>
            <person name="Kohler A."/>
            <person name="Kuo A."/>
            <person name="Nagy L.G."/>
            <person name="Floudas D."/>
            <person name="Copeland A."/>
            <person name="Barry K.W."/>
            <person name="Cichocki N."/>
            <person name="Veneault-Fourrey C."/>
            <person name="LaButti K."/>
            <person name="Lindquist E.A."/>
            <person name="Lipzen A."/>
            <person name="Lundell T."/>
            <person name="Morin E."/>
            <person name="Murat C."/>
            <person name="Riley R."/>
            <person name="Ohm R."/>
            <person name="Sun H."/>
            <person name="Tunlid A."/>
            <person name="Henrissat B."/>
            <person name="Grigoriev I.V."/>
            <person name="Hibbett D.S."/>
            <person name="Martin F."/>
        </authorList>
    </citation>
    <scope>NUCLEOTIDE SEQUENCE [LARGE SCALE GENOMIC DNA]</scope>
    <source>
        <strain evidence="2">Marx 270</strain>
    </source>
</reference>
<sequence length="294" mass="32868">MPLNFDVTKEILRHCDASDLFSYACTSTSSATLVKEYLTSRLLTVYGKFFQSPQNVPHILASCDAVISRSTALSILLPEMSTTWTASDLDIYVPKCSFAHLSILLQKEGYHILHERAQNENTYTPSSILTIITFDNNTRLIDVIVSNSYTALSPIFQFHNTCVMNFISAYGIFCAYPNLTLHALSMVNPDGLYNGSFSPSTIPALCKYRECGFRFISCTDTKHRYTQCKISTRSINDSGSLWLDFNQLPHRSCMPSDTFLRSGIIDVQWTLGGLVCGSNAAYLPPELRVKVDKS</sequence>
<evidence type="ECO:0000313" key="2">
    <source>
        <dbReference type="Proteomes" id="UP000054217"/>
    </source>
</evidence>
<proteinExistence type="predicted"/>
<organism evidence="1 2">
    <name type="scientific">Pisolithus tinctorius Marx 270</name>
    <dbReference type="NCBI Taxonomy" id="870435"/>
    <lineage>
        <taxon>Eukaryota</taxon>
        <taxon>Fungi</taxon>
        <taxon>Dikarya</taxon>
        <taxon>Basidiomycota</taxon>
        <taxon>Agaricomycotina</taxon>
        <taxon>Agaricomycetes</taxon>
        <taxon>Agaricomycetidae</taxon>
        <taxon>Boletales</taxon>
        <taxon>Sclerodermatineae</taxon>
        <taxon>Pisolithaceae</taxon>
        <taxon>Pisolithus</taxon>
    </lineage>
</organism>
<dbReference type="EMBL" id="KN831957">
    <property type="protein sequence ID" value="KIO08257.1"/>
    <property type="molecule type" value="Genomic_DNA"/>
</dbReference>
<gene>
    <name evidence="1" type="ORF">M404DRAFT_22859</name>
</gene>
<evidence type="ECO:0000313" key="1">
    <source>
        <dbReference type="EMBL" id="KIO08257.1"/>
    </source>
</evidence>